<evidence type="ECO:0000313" key="3">
    <source>
        <dbReference type="Proteomes" id="UP000828390"/>
    </source>
</evidence>
<dbReference type="EMBL" id="JAIWYP010000002">
    <property type="protein sequence ID" value="KAH3861901.1"/>
    <property type="molecule type" value="Genomic_DNA"/>
</dbReference>
<reference evidence="2" key="1">
    <citation type="journal article" date="2019" name="bioRxiv">
        <title>The Genome of the Zebra Mussel, Dreissena polymorpha: A Resource for Invasive Species Research.</title>
        <authorList>
            <person name="McCartney M.A."/>
            <person name="Auch B."/>
            <person name="Kono T."/>
            <person name="Mallez S."/>
            <person name="Zhang Y."/>
            <person name="Obille A."/>
            <person name="Becker A."/>
            <person name="Abrahante J.E."/>
            <person name="Garbe J."/>
            <person name="Badalamenti J.P."/>
            <person name="Herman A."/>
            <person name="Mangelson H."/>
            <person name="Liachko I."/>
            <person name="Sullivan S."/>
            <person name="Sone E.D."/>
            <person name="Koren S."/>
            <person name="Silverstein K.A.T."/>
            <person name="Beckman K.B."/>
            <person name="Gohl D.M."/>
        </authorList>
    </citation>
    <scope>NUCLEOTIDE SEQUENCE</scope>
    <source>
        <strain evidence="2">Duluth1</strain>
        <tissue evidence="2">Whole animal</tissue>
    </source>
</reference>
<keyword evidence="3" id="KW-1185">Reference proteome</keyword>
<sequence>MTTRVTSPDSSSSAGELPNVSGLSKASPHPEEWTLPHEWNIEKREMYDNWKMDVQNQISNLAVTLKNSLQKHPRPEVAMFDYSDAVADNEVRKQLMGRERQAGNTLIYGLARVPPPDKAPFP</sequence>
<evidence type="ECO:0000313" key="2">
    <source>
        <dbReference type="EMBL" id="KAH3861901.1"/>
    </source>
</evidence>
<gene>
    <name evidence="2" type="ORF">DPMN_024855</name>
</gene>
<name>A0A9D4RB51_DREPO</name>
<reference evidence="2" key="2">
    <citation type="submission" date="2020-11" db="EMBL/GenBank/DDBJ databases">
        <authorList>
            <person name="McCartney M.A."/>
            <person name="Auch B."/>
            <person name="Kono T."/>
            <person name="Mallez S."/>
            <person name="Becker A."/>
            <person name="Gohl D.M."/>
            <person name="Silverstein K.A.T."/>
            <person name="Koren S."/>
            <person name="Bechman K.B."/>
            <person name="Herman A."/>
            <person name="Abrahante J.E."/>
            <person name="Garbe J."/>
        </authorList>
    </citation>
    <scope>NUCLEOTIDE SEQUENCE</scope>
    <source>
        <strain evidence="2">Duluth1</strain>
        <tissue evidence="2">Whole animal</tissue>
    </source>
</reference>
<feature type="region of interest" description="Disordered" evidence="1">
    <location>
        <begin position="1"/>
        <end position="34"/>
    </location>
</feature>
<dbReference type="AlphaFoldDB" id="A0A9D4RB51"/>
<protein>
    <submittedName>
        <fullName evidence="2">Uncharacterized protein</fullName>
    </submittedName>
</protein>
<organism evidence="2 3">
    <name type="scientific">Dreissena polymorpha</name>
    <name type="common">Zebra mussel</name>
    <name type="synonym">Mytilus polymorpha</name>
    <dbReference type="NCBI Taxonomy" id="45954"/>
    <lineage>
        <taxon>Eukaryota</taxon>
        <taxon>Metazoa</taxon>
        <taxon>Spiralia</taxon>
        <taxon>Lophotrochozoa</taxon>
        <taxon>Mollusca</taxon>
        <taxon>Bivalvia</taxon>
        <taxon>Autobranchia</taxon>
        <taxon>Heteroconchia</taxon>
        <taxon>Euheterodonta</taxon>
        <taxon>Imparidentia</taxon>
        <taxon>Neoheterodontei</taxon>
        <taxon>Myida</taxon>
        <taxon>Dreissenoidea</taxon>
        <taxon>Dreissenidae</taxon>
        <taxon>Dreissena</taxon>
    </lineage>
</organism>
<comment type="caution">
    <text evidence="2">The sequence shown here is derived from an EMBL/GenBank/DDBJ whole genome shotgun (WGS) entry which is preliminary data.</text>
</comment>
<accession>A0A9D4RB51</accession>
<evidence type="ECO:0000256" key="1">
    <source>
        <dbReference type="SAM" id="MobiDB-lite"/>
    </source>
</evidence>
<dbReference type="OrthoDB" id="6047970at2759"/>
<feature type="compositionally biased region" description="Polar residues" evidence="1">
    <location>
        <begin position="1"/>
        <end position="14"/>
    </location>
</feature>
<proteinExistence type="predicted"/>
<dbReference type="Proteomes" id="UP000828390">
    <property type="component" value="Unassembled WGS sequence"/>
</dbReference>